<dbReference type="AlphaFoldDB" id="A0A1B8AR55"/>
<sequence length="304" mass="32635">MSNLSQLNAQQVRDFVTTKHDKPYPAIDPLQSPLPNDYVVCIIGAGGAAGAALCRSFAKAGASGIILAARTQATLGKTAEEVTTINSSTKVTSVICDISLEADVVKIANAVKEQFNGKLDAVIVNCGFSGPLSKATVIEEDVGDVQKAFAVHCTGTWLAAHHLLPFLLESKGSFIVISSISAQGLNGFGTTSHYCASKLAQARIVEIIHAQYADKGLFVASVHPGGMKSEFSIAASKDIQHLLNDSPDLVGSFCVWLLNEEGLEKRKEALNGRWLSCKWDVGELEDKYNAIQERDLLRFRMAVE</sequence>
<dbReference type="GO" id="GO:0016491">
    <property type="term" value="F:oxidoreductase activity"/>
    <property type="evidence" value="ECO:0007669"/>
    <property type="project" value="UniProtKB-KW"/>
</dbReference>
<dbReference type="STRING" id="36050.A0A1B8AR55"/>
<dbReference type="PANTHER" id="PTHR43669">
    <property type="entry name" value="5-KETO-D-GLUCONATE 5-REDUCTASE"/>
    <property type="match status" value="1"/>
</dbReference>
<evidence type="ECO:0000313" key="3">
    <source>
        <dbReference type="EMBL" id="OBS22970.1"/>
    </source>
</evidence>
<dbReference type="InterPro" id="IPR002347">
    <property type="entry name" value="SDR_fam"/>
</dbReference>
<keyword evidence="2" id="KW-0560">Oxidoreductase</keyword>
<dbReference type="Gene3D" id="3.40.50.720">
    <property type="entry name" value="NAD(P)-binding Rossmann-like Domain"/>
    <property type="match status" value="1"/>
</dbReference>
<dbReference type="Pfam" id="PF00106">
    <property type="entry name" value="adh_short"/>
    <property type="match status" value="1"/>
</dbReference>
<protein>
    <submittedName>
        <fullName evidence="3">Uncharacterized protein</fullName>
    </submittedName>
</protein>
<gene>
    <name evidence="3" type="ORF">FPOA_09291</name>
</gene>
<dbReference type="EMBL" id="LYXU01000003">
    <property type="protein sequence ID" value="OBS22970.1"/>
    <property type="molecule type" value="Genomic_DNA"/>
</dbReference>
<dbReference type="Proteomes" id="UP000091967">
    <property type="component" value="Unassembled WGS sequence"/>
</dbReference>
<dbReference type="OMA" id="THCLGTW"/>
<name>A0A1B8AR55_FUSPO</name>
<organism evidence="3 4">
    <name type="scientific">Fusarium poae</name>
    <dbReference type="NCBI Taxonomy" id="36050"/>
    <lineage>
        <taxon>Eukaryota</taxon>
        <taxon>Fungi</taxon>
        <taxon>Dikarya</taxon>
        <taxon>Ascomycota</taxon>
        <taxon>Pezizomycotina</taxon>
        <taxon>Sordariomycetes</taxon>
        <taxon>Hypocreomycetidae</taxon>
        <taxon>Hypocreales</taxon>
        <taxon>Nectriaceae</taxon>
        <taxon>Fusarium</taxon>
    </lineage>
</organism>
<comment type="similarity">
    <text evidence="1">Belongs to the short-chain dehydrogenases/reductases (SDR) family.</text>
</comment>
<reference evidence="3 4" key="1">
    <citation type="submission" date="2016-06" db="EMBL/GenBank/DDBJ databases">
        <title>Living apart together: crosstalk between the core and supernumerary genomes in a fungal plant pathogen.</title>
        <authorList>
            <person name="Vanheule A."/>
            <person name="Audenaert K."/>
            <person name="Warris S."/>
            <person name="Van De Geest H."/>
            <person name="Schijlen E."/>
            <person name="Hofte M."/>
            <person name="De Saeger S."/>
            <person name="Haesaert G."/>
            <person name="Waalwijk C."/>
            <person name="Van Der Lee T."/>
        </authorList>
    </citation>
    <scope>NUCLEOTIDE SEQUENCE [LARGE SCALE GENOMIC DNA]</scope>
    <source>
        <strain evidence="3 4">2516</strain>
    </source>
</reference>
<dbReference type="InterPro" id="IPR036291">
    <property type="entry name" value="NAD(P)-bd_dom_sf"/>
</dbReference>
<accession>A0A1B8AR55</accession>
<evidence type="ECO:0000313" key="4">
    <source>
        <dbReference type="Proteomes" id="UP000091967"/>
    </source>
</evidence>
<dbReference type="SUPFAM" id="SSF51735">
    <property type="entry name" value="NAD(P)-binding Rossmann-fold domains"/>
    <property type="match status" value="1"/>
</dbReference>
<dbReference type="PANTHER" id="PTHR43669:SF3">
    <property type="entry name" value="ALCOHOL DEHYDROGENASE, PUTATIVE (AFU_ORTHOLOGUE AFUA_3G03445)-RELATED"/>
    <property type="match status" value="1"/>
</dbReference>
<evidence type="ECO:0000256" key="2">
    <source>
        <dbReference type="ARBA" id="ARBA00023002"/>
    </source>
</evidence>
<dbReference type="OrthoDB" id="1933717at2759"/>
<comment type="caution">
    <text evidence="3">The sequence shown here is derived from an EMBL/GenBank/DDBJ whole genome shotgun (WGS) entry which is preliminary data.</text>
</comment>
<dbReference type="PRINTS" id="PR00081">
    <property type="entry name" value="GDHRDH"/>
</dbReference>
<keyword evidence="4" id="KW-1185">Reference proteome</keyword>
<dbReference type="CDD" id="cd05233">
    <property type="entry name" value="SDR_c"/>
    <property type="match status" value="1"/>
</dbReference>
<proteinExistence type="inferred from homology"/>
<evidence type="ECO:0000256" key="1">
    <source>
        <dbReference type="ARBA" id="ARBA00006484"/>
    </source>
</evidence>